<keyword evidence="3" id="KW-1185">Reference proteome</keyword>
<dbReference type="AlphaFoldDB" id="A0A178HKG9"/>
<evidence type="ECO:0000256" key="1">
    <source>
        <dbReference type="SAM" id="Phobius"/>
    </source>
</evidence>
<evidence type="ECO:0000313" key="2">
    <source>
        <dbReference type="EMBL" id="OAM73342.1"/>
    </source>
</evidence>
<dbReference type="OrthoDB" id="5948392at2"/>
<keyword evidence="1" id="KW-1133">Transmembrane helix</keyword>
<protein>
    <submittedName>
        <fullName evidence="2">Uncharacterized protein</fullName>
    </submittedName>
</protein>
<evidence type="ECO:0000313" key="3">
    <source>
        <dbReference type="Proteomes" id="UP000078389"/>
    </source>
</evidence>
<dbReference type="EMBL" id="LVVY01000141">
    <property type="protein sequence ID" value="OAM73342.1"/>
    <property type="molecule type" value="Genomic_DNA"/>
</dbReference>
<name>A0A178HKG9_9HYPH</name>
<feature type="transmembrane region" description="Helical" evidence="1">
    <location>
        <begin position="12"/>
        <end position="36"/>
    </location>
</feature>
<dbReference type="RefSeq" id="WP_067460493.1">
    <property type="nucleotide sequence ID" value="NZ_LVVY01000141.1"/>
</dbReference>
<dbReference type="Proteomes" id="UP000078389">
    <property type="component" value="Unassembled WGS sequence"/>
</dbReference>
<keyword evidence="1" id="KW-0812">Transmembrane</keyword>
<comment type="caution">
    <text evidence="2">The sequence shown here is derived from an EMBL/GenBank/DDBJ whole genome shotgun (WGS) entry which is preliminary data.</text>
</comment>
<keyword evidence="1" id="KW-0472">Membrane</keyword>
<reference evidence="2 3" key="1">
    <citation type="submission" date="2016-03" db="EMBL/GenBank/DDBJ databases">
        <title>Genome sequencing of Devosia sp. S37.</title>
        <authorList>
            <person name="Mohd Nor M."/>
        </authorList>
    </citation>
    <scope>NUCLEOTIDE SEQUENCE [LARGE SCALE GENOMIC DNA]</scope>
    <source>
        <strain evidence="2 3">S37</strain>
    </source>
</reference>
<proteinExistence type="predicted"/>
<accession>A0A178HKG9</accession>
<dbReference type="STRING" id="1770058.A3840_18330"/>
<gene>
    <name evidence="2" type="ORF">A3840_18330</name>
</gene>
<sequence>MSAVRPDRFPYWAYLLALAIILLFALAPVISVYFTYLVADANGCTVNEATVHPCIVMGMDLGELLYFTGVMGWFMLATLPLGGGALLVWLASLVIHRIGWGQMQKVKRS</sequence>
<organism evidence="2 3">
    <name type="scientific">Devosia elaeis</name>
    <dbReference type="NCBI Taxonomy" id="1770058"/>
    <lineage>
        <taxon>Bacteria</taxon>
        <taxon>Pseudomonadati</taxon>
        <taxon>Pseudomonadota</taxon>
        <taxon>Alphaproteobacteria</taxon>
        <taxon>Hyphomicrobiales</taxon>
        <taxon>Devosiaceae</taxon>
        <taxon>Devosia</taxon>
    </lineage>
</organism>
<feature type="transmembrane region" description="Helical" evidence="1">
    <location>
        <begin position="70"/>
        <end position="95"/>
    </location>
</feature>